<dbReference type="InterPro" id="IPR050835">
    <property type="entry name" value="ABC_transporter_sub-D"/>
</dbReference>
<protein>
    <submittedName>
        <fullName evidence="11">Putative ATP-binding cassette transporter</fullName>
    </submittedName>
</protein>
<dbReference type="Gene3D" id="1.20.1560.10">
    <property type="entry name" value="ABC transporter type 1, transmembrane domain"/>
    <property type="match status" value="1"/>
</dbReference>
<gene>
    <name evidence="11" type="ORF">IQ26_04050</name>
</gene>
<accession>A0A562NNF0</accession>
<evidence type="ECO:0000256" key="3">
    <source>
        <dbReference type="ARBA" id="ARBA00022692"/>
    </source>
</evidence>
<dbReference type="PROSITE" id="PS50929">
    <property type="entry name" value="ABC_TM1F"/>
    <property type="match status" value="1"/>
</dbReference>
<evidence type="ECO:0000259" key="10">
    <source>
        <dbReference type="PROSITE" id="PS50929"/>
    </source>
</evidence>
<evidence type="ECO:0000256" key="4">
    <source>
        <dbReference type="ARBA" id="ARBA00022741"/>
    </source>
</evidence>
<organism evidence="11 12">
    <name type="scientific">Mesorhizobium tianshanense</name>
    <dbReference type="NCBI Taxonomy" id="39844"/>
    <lineage>
        <taxon>Bacteria</taxon>
        <taxon>Pseudomonadati</taxon>
        <taxon>Pseudomonadota</taxon>
        <taxon>Alphaproteobacteria</taxon>
        <taxon>Hyphomicrobiales</taxon>
        <taxon>Phyllobacteriaceae</taxon>
        <taxon>Mesorhizobium</taxon>
    </lineage>
</organism>
<dbReference type="Pfam" id="PF06472">
    <property type="entry name" value="ABC_membrane_2"/>
    <property type="match status" value="1"/>
</dbReference>
<dbReference type="InterPro" id="IPR003439">
    <property type="entry name" value="ABC_transporter-like_ATP-bd"/>
</dbReference>
<evidence type="ECO:0000259" key="9">
    <source>
        <dbReference type="PROSITE" id="PS50893"/>
    </source>
</evidence>
<dbReference type="OrthoDB" id="9810134at2"/>
<dbReference type="SMART" id="SM00382">
    <property type="entry name" value="AAA"/>
    <property type="match status" value="1"/>
</dbReference>
<dbReference type="InterPro" id="IPR003593">
    <property type="entry name" value="AAA+_ATPase"/>
</dbReference>
<evidence type="ECO:0000256" key="6">
    <source>
        <dbReference type="ARBA" id="ARBA00022989"/>
    </source>
</evidence>
<keyword evidence="5 11" id="KW-0067">ATP-binding</keyword>
<evidence type="ECO:0000256" key="1">
    <source>
        <dbReference type="ARBA" id="ARBA00004651"/>
    </source>
</evidence>
<evidence type="ECO:0000313" key="12">
    <source>
        <dbReference type="Proteomes" id="UP000317122"/>
    </source>
</evidence>
<dbReference type="PROSITE" id="PS50893">
    <property type="entry name" value="ABC_TRANSPORTER_2"/>
    <property type="match status" value="1"/>
</dbReference>
<evidence type="ECO:0000256" key="8">
    <source>
        <dbReference type="SAM" id="Phobius"/>
    </source>
</evidence>
<dbReference type="PANTHER" id="PTHR11384">
    <property type="entry name" value="ATP-BINDING CASSETTE, SUB-FAMILY D MEMBER"/>
    <property type="match status" value="1"/>
</dbReference>
<keyword evidence="3 8" id="KW-0812">Transmembrane</keyword>
<comment type="subcellular location">
    <subcellularLocation>
        <location evidence="1">Cell membrane</location>
        <topology evidence="1">Multi-pass membrane protein</topology>
    </subcellularLocation>
</comment>
<feature type="transmembrane region" description="Helical" evidence="8">
    <location>
        <begin position="83"/>
        <end position="107"/>
    </location>
</feature>
<dbReference type="GO" id="GO:0140359">
    <property type="term" value="F:ABC-type transporter activity"/>
    <property type="evidence" value="ECO:0007669"/>
    <property type="project" value="InterPro"/>
</dbReference>
<dbReference type="Gene3D" id="3.40.50.300">
    <property type="entry name" value="P-loop containing nucleotide triphosphate hydrolases"/>
    <property type="match status" value="1"/>
</dbReference>
<reference evidence="11 12" key="1">
    <citation type="journal article" date="2015" name="Stand. Genomic Sci.">
        <title>Genomic Encyclopedia of Bacterial and Archaeal Type Strains, Phase III: the genomes of soil and plant-associated and newly described type strains.</title>
        <authorList>
            <person name="Whitman W.B."/>
            <person name="Woyke T."/>
            <person name="Klenk H.P."/>
            <person name="Zhou Y."/>
            <person name="Lilburn T.G."/>
            <person name="Beck B.J."/>
            <person name="De Vos P."/>
            <person name="Vandamme P."/>
            <person name="Eisen J.A."/>
            <person name="Garrity G."/>
            <person name="Hugenholtz P."/>
            <person name="Kyrpides N.C."/>
        </authorList>
    </citation>
    <scope>NUCLEOTIDE SEQUENCE [LARGE SCALE GENOMIC DNA]</scope>
    <source>
        <strain evidence="11 12">CGMCC 1.2546</strain>
    </source>
</reference>
<comment type="caution">
    <text evidence="11">The sequence shown here is derived from an EMBL/GenBank/DDBJ whole genome shotgun (WGS) entry which is preliminary data.</text>
</comment>
<dbReference type="Pfam" id="PF00005">
    <property type="entry name" value="ABC_tran"/>
    <property type="match status" value="1"/>
</dbReference>
<feature type="domain" description="ABC transporter" evidence="9">
    <location>
        <begin position="385"/>
        <end position="605"/>
    </location>
</feature>
<dbReference type="InterPro" id="IPR011527">
    <property type="entry name" value="ABC1_TM_dom"/>
</dbReference>
<sequence>MADHPDDKANARPGAASVEASSLRDQLATIRLALTTSPVRKTLLWMSIGIMAVIVATSIGQILLNRWNQPFYDAIARRDMQGFLHQLVVFAAIAGGLVVLNIGQTWLDQMIRLKLREALTLDLIDEWMRPSRAFRLANAGAIGVNPDQRMQQDAGHLSDLSTGLGIGLLQSLILLVSFVGVLWSLSSGFVFHIGGYSLAIPGYMVWAAILYAGTASWLSWLVGRPLIRFNNDRYTREAELRSSVVRVNENVDAIALAHGEADAKRRLELDLGTLLGAMRRIYSAQINLSWVTDTYGWITVVAPILVAAPVYFAGDISFGGLMMAVGAFNQVHSSLRWFINNIGGIADWRATLMRVADFRIALGETDVLHHTERRIAFGENPNDSLTFEAPEVASPDGCTKLAEPHVEIRAGERVMITGEPRAGKTLLFRAIAGLWPWGSGRIGMPAGAVLAFVPRTPYFPLGTLREVLDHADGTATADDAEISAVLAEVGLERLSSSLDRSARWERELGEDEQRLLAFARLALRQPKWVIIDEALDTFDGATLRRVLSMLKARLADAAILNIGRGQHNIEFFPRSLTIVKDIDRPALKPVRVKAGAIEPSPAIVPAYQEE</sequence>
<dbReference type="InterPro" id="IPR027417">
    <property type="entry name" value="P-loop_NTPase"/>
</dbReference>
<name>A0A562NNF0_9HYPH</name>
<keyword evidence="12" id="KW-1185">Reference proteome</keyword>
<dbReference type="AlphaFoldDB" id="A0A562NNF0"/>
<keyword evidence="6 8" id="KW-1133">Transmembrane helix</keyword>
<dbReference type="SUPFAM" id="SSF90123">
    <property type="entry name" value="ABC transporter transmembrane region"/>
    <property type="match status" value="1"/>
</dbReference>
<dbReference type="GO" id="GO:0005524">
    <property type="term" value="F:ATP binding"/>
    <property type="evidence" value="ECO:0007669"/>
    <property type="project" value="UniProtKB-KW"/>
</dbReference>
<evidence type="ECO:0000256" key="7">
    <source>
        <dbReference type="ARBA" id="ARBA00023136"/>
    </source>
</evidence>
<evidence type="ECO:0000256" key="2">
    <source>
        <dbReference type="ARBA" id="ARBA00022448"/>
    </source>
</evidence>
<feature type="transmembrane region" description="Helical" evidence="8">
    <location>
        <begin position="43"/>
        <end position="63"/>
    </location>
</feature>
<dbReference type="SUPFAM" id="SSF52540">
    <property type="entry name" value="P-loop containing nucleoside triphosphate hydrolases"/>
    <property type="match status" value="1"/>
</dbReference>
<keyword evidence="7 8" id="KW-0472">Membrane</keyword>
<dbReference type="GO" id="GO:0005886">
    <property type="term" value="C:plasma membrane"/>
    <property type="evidence" value="ECO:0007669"/>
    <property type="project" value="UniProtKB-SubCell"/>
</dbReference>
<evidence type="ECO:0000256" key="5">
    <source>
        <dbReference type="ARBA" id="ARBA00022840"/>
    </source>
</evidence>
<proteinExistence type="predicted"/>
<evidence type="ECO:0000313" key="11">
    <source>
        <dbReference type="EMBL" id="TWI33541.1"/>
    </source>
</evidence>
<feature type="transmembrane region" description="Helical" evidence="8">
    <location>
        <begin position="160"/>
        <end position="183"/>
    </location>
</feature>
<dbReference type="EMBL" id="VLKT01000025">
    <property type="protein sequence ID" value="TWI33541.1"/>
    <property type="molecule type" value="Genomic_DNA"/>
</dbReference>
<dbReference type="RefSeq" id="WP_145720120.1">
    <property type="nucleotide sequence ID" value="NZ_BSPF01000126.1"/>
</dbReference>
<keyword evidence="2" id="KW-0813">Transport</keyword>
<feature type="domain" description="ABC transmembrane type-1" evidence="10">
    <location>
        <begin position="48"/>
        <end position="347"/>
    </location>
</feature>
<dbReference type="PANTHER" id="PTHR11384:SF59">
    <property type="entry name" value="LYSOSOMAL COBALAMIN TRANSPORTER ABCD4"/>
    <property type="match status" value="1"/>
</dbReference>
<dbReference type="InterPro" id="IPR036640">
    <property type="entry name" value="ABC1_TM_sf"/>
</dbReference>
<feature type="transmembrane region" description="Helical" evidence="8">
    <location>
        <begin position="203"/>
        <end position="223"/>
    </location>
</feature>
<dbReference type="Proteomes" id="UP000317122">
    <property type="component" value="Unassembled WGS sequence"/>
</dbReference>
<dbReference type="CDD" id="cd03223">
    <property type="entry name" value="ABCD_peroxisomal_ALDP"/>
    <property type="match status" value="1"/>
</dbReference>
<dbReference type="GO" id="GO:0016887">
    <property type="term" value="F:ATP hydrolysis activity"/>
    <property type="evidence" value="ECO:0007669"/>
    <property type="project" value="InterPro"/>
</dbReference>
<keyword evidence="4" id="KW-0547">Nucleotide-binding</keyword>